<name>A0A8S9ZDR3_9BILA</name>
<keyword evidence="2" id="KW-0812">Transmembrane</keyword>
<protein>
    <recommendedName>
        <fullName evidence="3">DOMON domain-containing protein</fullName>
    </recommendedName>
</protein>
<feature type="region of interest" description="Disordered" evidence="1">
    <location>
        <begin position="881"/>
        <end position="913"/>
    </location>
</feature>
<feature type="compositionally biased region" description="Gly residues" evidence="1">
    <location>
        <begin position="972"/>
        <end position="981"/>
    </location>
</feature>
<comment type="caution">
    <text evidence="4">The sequence shown here is derived from an EMBL/GenBank/DDBJ whole genome shotgun (WGS) entry which is preliminary data.</text>
</comment>
<dbReference type="OrthoDB" id="188511at2759"/>
<dbReference type="InterPro" id="IPR045266">
    <property type="entry name" value="DOH_DOMON"/>
</dbReference>
<evidence type="ECO:0000259" key="3">
    <source>
        <dbReference type="PROSITE" id="PS50836"/>
    </source>
</evidence>
<keyword evidence="2" id="KW-0472">Membrane</keyword>
<dbReference type="Gene3D" id="2.60.40.1210">
    <property type="entry name" value="Cellobiose dehydrogenase, cytochrome domain"/>
    <property type="match status" value="1"/>
</dbReference>
<feature type="transmembrane region" description="Helical" evidence="2">
    <location>
        <begin position="835"/>
        <end position="860"/>
    </location>
</feature>
<organism evidence="4 5">
    <name type="scientific">Meloidogyne graminicola</name>
    <dbReference type="NCBI Taxonomy" id="189291"/>
    <lineage>
        <taxon>Eukaryota</taxon>
        <taxon>Metazoa</taxon>
        <taxon>Ecdysozoa</taxon>
        <taxon>Nematoda</taxon>
        <taxon>Chromadorea</taxon>
        <taxon>Rhabditida</taxon>
        <taxon>Tylenchina</taxon>
        <taxon>Tylenchomorpha</taxon>
        <taxon>Tylenchoidea</taxon>
        <taxon>Meloidogynidae</taxon>
        <taxon>Meloidogyninae</taxon>
        <taxon>Meloidogyne</taxon>
    </lineage>
</organism>
<dbReference type="PANTHER" id="PTHR46901">
    <property type="entry name" value="GH04942P"/>
    <property type="match status" value="1"/>
</dbReference>
<accession>A0A8S9ZDR3</accession>
<dbReference type="PANTHER" id="PTHR46901:SF2">
    <property type="entry name" value="GH04942P"/>
    <property type="match status" value="1"/>
</dbReference>
<dbReference type="CDD" id="cd09631">
    <property type="entry name" value="DOMON_DOH"/>
    <property type="match status" value="2"/>
</dbReference>
<dbReference type="AlphaFoldDB" id="A0A8S9ZDR3"/>
<feature type="domain" description="DOMON" evidence="3">
    <location>
        <begin position="3"/>
        <end position="126"/>
    </location>
</feature>
<feature type="domain" description="DOMON" evidence="3">
    <location>
        <begin position="425"/>
        <end position="543"/>
    </location>
</feature>
<dbReference type="Pfam" id="PF03351">
    <property type="entry name" value="DOMON"/>
    <property type="match status" value="2"/>
</dbReference>
<keyword evidence="2" id="KW-1133">Transmembrane helix</keyword>
<feature type="region of interest" description="Disordered" evidence="1">
    <location>
        <begin position="620"/>
        <end position="646"/>
    </location>
</feature>
<reference evidence="4" key="1">
    <citation type="journal article" date="2020" name="Ecol. Evol.">
        <title>Genome structure and content of the rice root-knot nematode (Meloidogyne graminicola).</title>
        <authorList>
            <person name="Phan N.T."/>
            <person name="Danchin E.G.J."/>
            <person name="Klopp C."/>
            <person name="Perfus-Barbeoch L."/>
            <person name="Kozlowski D.K."/>
            <person name="Koutsovoulos G.D."/>
            <person name="Lopez-Roques C."/>
            <person name="Bouchez O."/>
            <person name="Zahm M."/>
            <person name="Besnard G."/>
            <person name="Bellafiore S."/>
        </authorList>
    </citation>
    <scope>NUCLEOTIDE SEQUENCE</scope>
    <source>
        <strain evidence="4">VN-18</strain>
    </source>
</reference>
<dbReference type="PROSITE" id="PS50836">
    <property type="entry name" value="DOMON"/>
    <property type="match status" value="2"/>
</dbReference>
<evidence type="ECO:0000256" key="1">
    <source>
        <dbReference type="SAM" id="MobiDB-lite"/>
    </source>
</evidence>
<dbReference type="SMART" id="SM00664">
    <property type="entry name" value="DoH"/>
    <property type="match status" value="2"/>
</dbReference>
<evidence type="ECO:0000313" key="4">
    <source>
        <dbReference type="EMBL" id="KAF7629848.1"/>
    </source>
</evidence>
<feature type="compositionally biased region" description="Low complexity" evidence="1">
    <location>
        <begin position="901"/>
        <end position="913"/>
    </location>
</feature>
<sequence length="1039" mass="117933">MAFKLIVNIGQIGNGKEKDDTVIFNISSRGIGRWTGIGFSKDGKMTGSDIITGWFYDQKPYLTDRFAFAQQQPAIDPADRQDIFDIGGALNDDIQTISFRRKVVSLDKSTDLSLAQCVHFLFPVQGGRVLARSSKDFQQSRTPIGFHDQQQPISSTSKICLCDRPINFKNSENEKMGRRQVREVLNDKNREEEENEKVNNELPPYQCADVTIIQVMENHKNQKNLLIRAIDAFGLSNDSLKEDEHWGGKQSFTEVELVNNNGKNIIWLTKLLKVFLSTGHGIKPEISKAEKLEFALIDLLASSLQKEIIETSTLTNFTTSLSIPTTLEIKNITEQIEIISSSSDSPLQQKVKEASSEMENSEEKEEGEKEELEQHNEGNKEEENEEEETSQLPSDISKTSILTDENCFGGFAYPEDCMQLNSKQCQYMLQWMVIPELFKVNFQLNIQMPANHWTGIGFSKDGSMVNSDSIIAILEKDGKITVQDYFSINYEKPLLDSKQNIEQIYFNSIDGFWALNFSRSLFTNDVQDADLRLCQHFIFLNSPNPLNNGEIKKHIKIPKISENLICLGKCGQKTSSTQGDLLEELTTTTTMLETTLETLKEIEKQTEITQTLILETTTERETTEKTLETTQTLEKEKETTTEKETKEEKITEKITTTTNTISSTSLTTNKDEEQIKNNLIEESLIIKNEQKYKKKIFNVAIKLPNEEWNNKLGEIDSEEFNLMAEKLRNSLSSLISIKWPSLEMINVQKFAEGSVLALLQMTFNTTIKNIEDLPTSKQLKHFLKEAAAQKMPEELILDSEMLEVQENEEEGGGGFNDNNEIGGEEKEKIASIGQWQGWILAILGTFLLLSIATALLFCAFRNRKGNNLFFNGQISTNNNYQQSNHLHYTPFPGEKEDRQSENSTSNKTNNSECCNNNVKIRNKIIETPRGIGEASYREWFKKVASKDTPTHYQENYWQIPPPTPLPRSNNHGGLGGGGGGQQTPTIYGHSASPYLSYPNDPTYYTLNGEHKIIKYNAFNILGKLNHFRKFEEIIIKIKL</sequence>
<keyword evidence="5" id="KW-1185">Reference proteome</keyword>
<feature type="compositionally biased region" description="Basic and acidic residues" evidence="1">
    <location>
        <begin position="372"/>
        <end position="381"/>
    </location>
</feature>
<dbReference type="Proteomes" id="UP000605970">
    <property type="component" value="Unassembled WGS sequence"/>
</dbReference>
<dbReference type="SUPFAM" id="SSF49344">
    <property type="entry name" value="CBD9-like"/>
    <property type="match status" value="1"/>
</dbReference>
<dbReference type="EMBL" id="JABEBT010000139">
    <property type="protein sequence ID" value="KAF7629848.1"/>
    <property type="molecule type" value="Genomic_DNA"/>
</dbReference>
<evidence type="ECO:0000256" key="2">
    <source>
        <dbReference type="SAM" id="Phobius"/>
    </source>
</evidence>
<feature type="compositionally biased region" description="Acidic residues" evidence="1">
    <location>
        <begin position="359"/>
        <end position="371"/>
    </location>
</feature>
<dbReference type="InterPro" id="IPR005018">
    <property type="entry name" value="DOMON_domain"/>
</dbReference>
<gene>
    <name evidence="4" type="ORF">Mgra_00009126</name>
</gene>
<feature type="region of interest" description="Disordered" evidence="1">
    <location>
        <begin position="343"/>
        <end position="396"/>
    </location>
</feature>
<proteinExistence type="predicted"/>
<feature type="region of interest" description="Disordered" evidence="1">
    <location>
        <begin position="965"/>
        <end position="986"/>
    </location>
</feature>
<evidence type="ECO:0000313" key="5">
    <source>
        <dbReference type="Proteomes" id="UP000605970"/>
    </source>
</evidence>